<evidence type="ECO:0000256" key="1">
    <source>
        <dbReference type="SAM" id="MobiDB-lite"/>
    </source>
</evidence>
<feature type="region of interest" description="Disordered" evidence="1">
    <location>
        <begin position="21"/>
        <end position="53"/>
    </location>
</feature>
<keyword evidence="3" id="KW-1185">Reference proteome</keyword>
<feature type="compositionally biased region" description="Basic residues" evidence="1">
    <location>
        <begin position="34"/>
        <end position="50"/>
    </location>
</feature>
<proteinExistence type="predicted"/>
<sequence>MSKASTLHELIMADIRESNARADWQRNQPDRRTLKQKLHPKRRRPNRKRDYRRDRVLRKLCDIQMKFMIKEAMNETNDE</sequence>
<evidence type="ECO:0000313" key="3">
    <source>
        <dbReference type="Proteomes" id="UP000221746"/>
    </source>
</evidence>
<gene>
    <name evidence="2" type="ORF">AEPG_00034</name>
</gene>
<reference evidence="2 3" key="1">
    <citation type="submission" date="2010-11" db="EMBL/GenBank/DDBJ databases">
        <title>The Genome Sequence of Aeromonas phage pIS4-A.</title>
        <authorList>
            <consortium name="The Broad Institute Genome Sequencing Platform"/>
            <person name="Henn M.R."/>
            <person name="Wolf A."/>
            <person name="Jost G."/>
            <person name="Levin J."/>
            <person name="Malboeuf C."/>
            <person name="Casali M."/>
            <person name="Russ C."/>
            <person name="Lennon N."/>
            <person name="Chapman S.B."/>
            <person name="Erlich R."/>
            <person name="Young S.K."/>
            <person name="Yandava C."/>
            <person name="Zeng Q."/>
            <person name="Alvarado L."/>
            <person name="Anderson S."/>
            <person name="Berlin A."/>
            <person name="Chen Z."/>
            <person name="Freedman E."/>
            <person name="Gellesch M."/>
            <person name="Goldberg J."/>
            <person name="Green L."/>
            <person name="Griggs A."/>
            <person name="Gujja S."/>
            <person name="Heilman E.R."/>
            <person name="Heiman D."/>
            <person name="Hollinger A."/>
            <person name="Howarth C."/>
            <person name="Larson L."/>
            <person name="Mehta T."/>
            <person name="Pearson M."/>
            <person name="Roberts A."/>
            <person name="Ryan E."/>
            <person name="Saif S."/>
            <person name="Shea T."/>
            <person name="Shenoy N."/>
            <person name="Sisk P."/>
            <person name="Stolte C."/>
            <person name="Sykes S."/>
            <person name="White J."/>
            <person name="Haas B."/>
            <person name="Nusbaum C."/>
            <person name="Birren B."/>
        </authorList>
    </citation>
    <scope>NUCLEOTIDE SEQUENCE [LARGE SCALE GENOMIC DNA]</scope>
    <source>
        <strain evidence="3">pIS4-A</strain>
    </source>
</reference>
<dbReference type="EMBL" id="JF974294">
    <property type="protein sequence ID" value="AGN34081.1"/>
    <property type="molecule type" value="Genomic_DNA"/>
</dbReference>
<name>R9TNH3_9CAUD</name>
<dbReference type="Proteomes" id="UP000221746">
    <property type="component" value="Segment"/>
</dbReference>
<dbReference type="InterPro" id="IPR055725">
    <property type="entry name" value="DUF7301"/>
</dbReference>
<protein>
    <submittedName>
        <fullName evidence="2">Uncharacterized protein</fullName>
    </submittedName>
</protein>
<evidence type="ECO:0000313" key="2">
    <source>
        <dbReference type="EMBL" id="AGN34081.1"/>
    </source>
</evidence>
<organism evidence="2 3">
    <name type="scientific">Aeromonas phage pIS4-A</name>
    <dbReference type="NCBI Taxonomy" id="754050"/>
    <lineage>
        <taxon>Viruses</taxon>
        <taxon>Duplodnaviria</taxon>
        <taxon>Heunggongvirae</taxon>
        <taxon>Uroviricota</taxon>
        <taxon>Caudoviricetes</taxon>
        <taxon>Roufvirus</taxon>
        <taxon>Roufvirus pIS4A</taxon>
    </lineage>
</organism>
<dbReference type="Pfam" id="PF23975">
    <property type="entry name" value="DUF7301"/>
    <property type="match status" value="1"/>
</dbReference>
<accession>R9TNH3</accession>
<feature type="compositionally biased region" description="Basic and acidic residues" evidence="1">
    <location>
        <begin position="21"/>
        <end position="33"/>
    </location>
</feature>